<feature type="compositionally biased region" description="Polar residues" evidence="1">
    <location>
        <begin position="7"/>
        <end position="17"/>
    </location>
</feature>
<reference evidence="2 3" key="1">
    <citation type="submission" date="2008-07" db="EMBL/GenBank/DDBJ databases">
        <authorList>
            <person name="El-Sayed N."/>
            <person name="Caler E."/>
            <person name="Inman J."/>
            <person name="Amedeo P."/>
            <person name="Hass B."/>
            <person name="Wortman J."/>
        </authorList>
    </citation>
    <scope>NUCLEOTIDE SEQUENCE [LARGE SCALE GENOMIC DNA]</scope>
    <source>
        <strain evidence="3">ATCC 50983 / TXsc</strain>
    </source>
</reference>
<keyword evidence="3" id="KW-1185">Reference proteome</keyword>
<dbReference type="EMBL" id="GG684993">
    <property type="protein sequence ID" value="EER00518.1"/>
    <property type="molecule type" value="Genomic_DNA"/>
</dbReference>
<evidence type="ECO:0000313" key="3">
    <source>
        <dbReference type="Proteomes" id="UP000007800"/>
    </source>
</evidence>
<dbReference type="AlphaFoldDB" id="C5LRX5"/>
<evidence type="ECO:0000256" key="1">
    <source>
        <dbReference type="SAM" id="MobiDB-lite"/>
    </source>
</evidence>
<feature type="compositionally biased region" description="Low complexity" evidence="1">
    <location>
        <begin position="110"/>
        <end position="142"/>
    </location>
</feature>
<feature type="region of interest" description="Disordered" evidence="1">
    <location>
        <begin position="178"/>
        <end position="218"/>
    </location>
</feature>
<dbReference type="GeneID" id="9043594"/>
<dbReference type="Proteomes" id="UP000007800">
    <property type="component" value="Unassembled WGS sequence"/>
</dbReference>
<feature type="compositionally biased region" description="Basic and acidic residues" evidence="1">
    <location>
        <begin position="98"/>
        <end position="109"/>
    </location>
</feature>
<proteinExistence type="predicted"/>
<sequence length="262" mass="29846">DERYDTESSSSDTNTQYDSERERRCDQQCTGIITASRRHKKERNFQRKIKLIKKNLRAWNKKISKAETEEIERARKERAKYAGNDDIDDDNWQGPSGHHNDKIDGRKNSESSSSSQVQLNTSRTSSTTRADTSAFSLGSQYDSDSDPDNDFGDLPSDPDENEELKRLAGRIMRVHMSSLNSYSRFGRRPQRKKPAGPSTTSRETSKFVPSPKKTSRAPQKVLTTVINASSEDAPWETVFMAEVADNKNLKESVKDDLIKMMR</sequence>
<evidence type="ECO:0000313" key="2">
    <source>
        <dbReference type="EMBL" id="EER00518.1"/>
    </source>
</evidence>
<feature type="compositionally biased region" description="Acidic residues" evidence="1">
    <location>
        <begin position="143"/>
        <end position="162"/>
    </location>
</feature>
<accession>C5LRX5</accession>
<gene>
    <name evidence="2" type="ORF">Pmar_PMAR012228</name>
</gene>
<feature type="compositionally biased region" description="Basic residues" evidence="1">
    <location>
        <begin position="185"/>
        <end position="194"/>
    </location>
</feature>
<feature type="region of interest" description="Disordered" evidence="1">
    <location>
        <begin position="1"/>
        <end position="23"/>
    </location>
</feature>
<dbReference type="InParanoid" id="C5LRX5"/>
<protein>
    <submittedName>
        <fullName evidence="2">Uncharacterized protein</fullName>
    </submittedName>
</protein>
<name>C5LRX5_PERM5</name>
<dbReference type="OMA" id="HNDKIDG"/>
<dbReference type="RefSeq" id="XP_002767800.1">
    <property type="nucleotide sequence ID" value="XM_002767754.1"/>
</dbReference>
<feature type="region of interest" description="Disordered" evidence="1">
    <location>
        <begin position="78"/>
        <end position="163"/>
    </location>
</feature>
<feature type="non-terminal residue" evidence="2">
    <location>
        <position position="1"/>
    </location>
</feature>
<organism evidence="3">
    <name type="scientific">Perkinsus marinus (strain ATCC 50983 / TXsc)</name>
    <dbReference type="NCBI Taxonomy" id="423536"/>
    <lineage>
        <taxon>Eukaryota</taxon>
        <taxon>Sar</taxon>
        <taxon>Alveolata</taxon>
        <taxon>Perkinsozoa</taxon>
        <taxon>Perkinsea</taxon>
        <taxon>Perkinsida</taxon>
        <taxon>Perkinsidae</taxon>
        <taxon>Perkinsus</taxon>
    </lineage>
</organism>